<reference evidence="3 4" key="2">
    <citation type="submission" date="2025-04" db="UniProtKB">
        <authorList>
            <consortium name="RefSeq"/>
        </authorList>
    </citation>
    <scope>IDENTIFICATION</scope>
    <source>
        <tissue evidence="3 4">Leaf</tissue>
    </source>
</reference>
<keyword evidence="1" id="KW-0732">Signal</keyword>
<keyword evidence="2" id="KW-1185">Reference proteome</keyword>
<sequence>MVSLVTPLLLKRLLARSWMHLLCKMTSTGTLRTGGAHRMFLLWGLVMKLFDLGPNDSVCSLHWTREGSAAVSVSILSHNTFLPQLSCGFQRSRQEFSSPLGFKGHAKSFR</sequence>
<name>A0A9W3CAG4_RAPSA</name>
<dbReference type="KEGG" id="rsz:108822104"/>
<feature type="signal peptide" evidence="1">
    <location>
        <begin position="1"/>
        <end position="15"/>
    </location>
</feature>
<feature type="chain" id="PRO_5044703139" evidence="1">
    <location>
        <begin position="16"/>
        <end position="110"/>
    </location>
</feature>
<evidence type="ECO:0000313" key="3">
    <source>
        <dbReference type="RefSeq" id="XP_056848577.1"/>
    </source>
</evidence>
<gene>
    <name evidence="3 4 5 6" type="primary">LOC108822104</name>
</gene>
<dbReference type="AlphaFoldDB" id="A0A9W3CAG4"/>
<evidence type="ECO:0000256" key="1">
    <source>
        <dbReference type="SAM" id="SignalP"/>
    </source>
</evidence>
<organism evidence="2 3">
    <name type="scientific">Raphanus sativus</name>
    <name type="common">Radish</name>
    <name type="synonym">Raphanus raphanistrum var. sativus</name>
    <dbReference type="NCBI Taxonomy" id="3726"/>
    <lineage>
        <taxon>Eukaryota</taxon>
        <taxon>Viridiplantae</taxon>
        <taxon>Streptophyta</taxon>
        <taxon>Embryophyta</taxon>
        <taxon>Tracheophyta</taxon>
        <taxon>Spermatophyta</taxon>
        <taxon>Magnoliopsida</taxon>
        <taxon>eudicotyledons</taxon>
        <taxon>Gunneridae</taxon>
        <taxon>Pentapetalae</taxon>
        <taxon>rosids</taxon>
        <taxon>malvids</taxon>
        <taxon>Brassicales</taxon>
        <taxon>Brassicaceae</taxon>
        <taxon>Brassiceae</taxon>
        <taxon>Raphanus</taxon>
    </lineage>
</organism>
<dbReference type="RefSeq" id="XP_056848577.1">
    <property type="nucleotide sequence ID" value="XM_056992597.1"/>
</dbReference>
<dbReference type="GeneID" id="108822104"/>
<evidence type="ECO:0000313" key="5">
    <source>
        <dbReference type="RefSeq" id="XP_056848579.1"/>
    </source>
</evidence>
<accession>A0A9W3CAG4</accession>
<reference evidence="2" key="1">
    <citation type="journal article" date="2019" name="Database">
        <title>The radish genome database (RadishGD): an integrated information resource for radish genomics.</title>
        <authorList>
            <person name="Yu H.J."/>
            <person name="Baek S."/>
            <person name="Lee Y.J."/>
            <person name="Cho A."/>
            <person name="Mun J.H."/>
        </authorList>
    </citation>
    <scope>NUCLEOTIDE SEQUENCE [LARGE SCALE GENOMIC DNA]</scope>
    <source>
        <strain evidence="2">cv. WK10039</strain>
    </source>
</reference>
<dbReference type="RefSeq" id="XP_056848578.1">
    <property type="nucleotide sequence ID" value="XM_056992598.1"/>
</dbReference>
<evidence type="ECO:0000313" key="4">
    <source>
        <dbReference type="RefSeq" id="XP_056848578.1"/>
    </source>
</evidence>
<dbReference type="RefSeq" id="XP_056848579.1">
    <property type="nucleotide sequence ID" value="XM_056992599.1"/>
</dbReference>
<evidence type="ECO:0000313" key="2">
    <source>
        <dbReference type="Proteomes" id="UP000504610"/>
    </source>
</evidence>
<proteinExistence type="predicted"/>
<dbReference type="RefSeq" id="XP_056848580.1">
    <property type="nucleotide sequence ID" value="XM_056992600.1"/>
</dbReference>
<protein>
    <submittedName>
        <fullName evidence="3 4">Uncharacterized protein LOC108822104 isoform X1</fullName>
    </submittedName>
</protein>
<evidence type="ECO:0000313" key="6">
    <source>
        <dbReference type="RefSeq" id="XP_056848580.1"/>
    </source>
</evidence>
<dbReference type="Proteomes" id="UP000504610">
    <property type="component" value="Chromosome 8"/>
</dbReference>